<dbReference type="GO" id="GO:0051540">
    <property type="term" value="F:metal cluster binding"/>
    <property type="evidence" value="ECO:0007669"/>
    <property type="project" value="InterPro"/>
</dbReference>
<dbReference type="Pfam" id="PF02579">
    <property type="entry name" value="Nitro_FeMo-Co"/>
    <property type="match status" value="1"/>
</dbReference>
<keyword evidence="2" id="KW-0535">Nitrogen fixation</keyword>
<reference evidence="4 5" key="1">
    <citation type="journal article" date="2017" name="Genome Announc.">
        <title>Complete Genome Sequences of Two Acetylene-Fermenting Pelobacter acetylenicus Strains.</title>
        <authorList>
            <person name="Sutton J.M."/>
            <person name="Baesman S.M."/>
            <person name="Fierst J.L."/>
            <person name="Poret-Peterson A.T."/>
            <person name="Oremland R.S."/>
            <person name="Dunlap D.S."/>
            <person name="Akob D.M."/>
        </authorList>
    </citation>
    <scope>NUCLEOTIDE SEQUENCE [LARGE SCALE GENOMIC DNA]</scope>
    <source>
        <strain evidence="4 5">DSM 3247</strain>
    </source>
</reference>
<feature type="domain" description="Dinitrogenase iron-molybdenum cofactor biosynthesis" evidence="3">
    <location>
        <begin position="10"/>
        <end position="102"/>
    </location>
</feature>
<dbReference type="InterPro" id="IPR036105">
    <property type="entry name" value="DiNase_FeMo-co_biosyn_sf"/>
</dbReference>
<dbReference type="SUPFAM" id="SSF53146">
    <property type="entry name" value="Nitrogenase accessory factor-like"/>
    <property type="match status" value="1"/>
</dbReference>
<dbReference type="Gene3D" id="3.30.420.130">
    <property type="entry name" value="Dinitrogenase iron-molybdenum cofactor biosynthesis domain"/>
    <property type="match status" value="1"/>
</dbReference>
<accession>A0A1L3GID6</accession>
<comment type="similarity">
    <text evidence="1">Belongs to the NifX/NifY family.</text>
</comment>
<dbReference type="GO" id="GO:0009399">
    <property type="term" value="P:nitrogen fixation"/>
    <property type="evidence" value="ECO:0007669"/>
    <property type="project" value="InterPro"/>
</dbReference>
<protein>
    <submittedName>
        <fullName evidence="4">Nitrogen fixation protein NifX</fullName>
    </submittedName>
</protein>
<dbReference type="InterPro" id="IPR003731">
    <property type="entry name" value="Di-Nase_FeMo-co_biosynth"/>
</dbReference>
<dbReference type="RefSeq" id="WP_072287289.1">
    <property type="nucleotide sequence ID" value="NZ_CP015455.1"/>
</dbReference>
<dbReference type="OrthoDB" id="9797941at2"/>
<dbReference type="Proteomes" id="UP000182264">
    <property type="component" value="Chromosome"/>
</dbReference>
<proteinExistence type="inferred from homology"/>
<dbReference type="InterPro" id="IPR051840">
    <property type="entry name" value="NifX/NifY_domain"/>
</dbReference>
<dbReference type="NCBIfam" id="TIGR02663">
    <property type="entry name" value="nifX"/>
    <property type="match status" value="1"/>
</dbReference>
<dbReference type="EMBL" id="CP015518">
    <property type="protein sequence ID" value="APG25448.1"/>
    <property type="molecule type" value="Genomic_DNA"/>
</dbReference>
<dbReference type="InterPro" id="IPR013480">
    <property type="entry name" value="NifX"/>
</dbReference>
<dbReference type="PANTHER" id="PTHR33937:SF1">
    <property type="entry name" value="IRON-MOLIBDENUM COFACTOR PROCESSING PROTEIN"/>
    <property type="match status" value="1"/>
</dbReference>
<dbReference type="PANTHER" id="PTHR33937">
    <property type="entry name" value="IRON-MOLYBDENUM PROTEIN-RELATED-RELATED"/>
    <property type="match status" value="1"/>
</dbReference>
<evidence type="ECO:0000313" key="4">
    <source>
        <dbReference type="EMBL" id="APG25448.1"/>
    </source>
</evidence>
<evidence type="ECO:0000256" key="2">
    <source>
        <dbReference type="ARBA" id="ARBA00023231"/>
    </source>
</evidence>
<evidence type="ECO:0000313" key="5">
    <source>
        <dbReference type="Proteomes" id="UP000182264"/>
    </source>
</evidence>
<dbReference type="KEGG" id="pace:A6070_04785"/>
<dbReference type="CDD" id="cd00853">
    <property type="entry name" value="NifX"/>
    <property type="match status" value="1"/>
</dbReference>
<dbReference type="InterPro" id="IPR034169">
    <property type="entry name" value="NifX-like"/>
</dbReference>
<organism evidence="4 5">
    <name type="scientific">Syntrophotalea acetylenica</name>
    <name type="common">Pelobacter acetylenicus</name>
    <dbReference type="NCBI Taxonomy" id="29542"/>
    <lineage>
        <taxon>Bacteria</taxon>
        <taxon>Pseudomonadati</taxon>
        <taxon>Thermodesulfobacteriota</taxon>
        <taxon>Desulfuromonadia</taxon>
        <taxon>Desulfuromonadales</taxon>
        <taxon>Syntrophotaleaceae</taxon>
        <taxon>Syntrophotalea</taxon>
    </lineage>
</organism>
<name>A0A1L3GID6_SYNAC</name>
<keyword evidence="5" id="KW-1185">Reference proteome</keyword>
<gene>
    <name evidence="4" type="ORF">A7E75_10780</name>
</gene>
<dbReference type="STRING" id="29542.A6070_04785"/>
<evidence type="ECO:0000259" key="3">
    <source>
        <dbReference type="Pfam" id="PF02579"/>
    </source>
</evidence>
<dbReference type="AlphaFoldDB" id="A0A1L3GID6"/>
<evidence type="ECO:0000256" key="1">
    <source>
        <dbReference type="ARBA" id="ARBA00010285"/>
    </source>
</evidence>
<sequence>MKIAFATSDNQSIDQHFGWSTQFAIWEVGADESRFLSMVDIEPASDHEDDKIDARLKRLADCTIVYVTEIGGPAAARLVANRIHPVKSRGHETIREVIGRIQAVLANNPPPWLRRAMQK</sequence>